<gene>
    <name evidence="2" type="ORF">KHA94_00195</name>
</gene>
<protein>
    <recommendedName>
        <fullName evidence="4">Transglycosylase</fullName>
    </recommendedName>
</protein>
<proteinExistence type="predicted"/>
<keyword evidence="3" id="KW-1185">Reference proteome</keyword>
<sequence>MKVNCNECQKDFLIDLKEKKHPKGIIETYFVCTHCKNRFIAFVTNQNVRKKQHQMRKLQSSIPQIKHPSEYTEAFLKKLEDHYSKINNLKAELESEMKILKEQIASK</sequence>
<evidence type="ECO:0000256" key="1">
    <source>
        <dbReference type="SAM" id="Coils"/>
    </source>
</evidence>
<dbReference type="EMBL" id="JAGYPM010000001">
    <property type="protein sequence ID" value="MBS4188639.1"/>
    <property type="molecule type" value="Genomic_DNA"/>
</dbReference>
<keyword evidence="1" id="KW-0175">Coiled coil</keyword>
<evidence type="ECO:0000313" key="3">
    <source>
        <dbReference type="Proteomes" id="UP000681027"/>
    </source>
</evidence>
<dbReference type="Proteomes" id="UP000681027">
    <property type="component" value="Unassembled WGS sequence"/>
</dbReference>
<name>A0ABS5NMD6_9BACI</name>
<comment type="caution">
    <text evidence="2">The sequence shown here is derived from an EMBL/GenBank/DDBJ whole genome shotgun (WGS) entry which is preliminary data.</text>
</comment>
<feature type="coiled-coil region" evidence="1">
    <location>
        <begin position="76"/>
        <end position="106"/>
    </location>
</feature>
<evidence type="ECO:0008006" key="4">
    <source>
        <dbReference type="Google" id="ProtNLM"/>
    </source>
</evidence>
<reference evidence="2 3" key="1">
    <citation type="submission" date="2021-05" db="EMBL/GenBank/DDBJ databases">
        <title>Novel Bacillus species.</title>
        <authorList>
            <person name="Liu G."/>
        </authorList>
    </citation>
    <scope>NUCLEOTIDE SEQUENCE [LARGE SCALE GENOMIC DNA]</scope>
    <source>
        <strain evidence="2 3">FJAT-49705</strain>
    </source>
</reference>
<accession>A0ABS5NMD6</accession>
<dbReference type="RefSeq" id="WP_213100166.1">
    <property type="nucleotide sequence ID" value="NZ_JAGYPM010000001.1"/>
</dbReference>
<evidence type="ECO:0000313" key="2">
    <source>
        <dbReference type="EMBL" id="MBS4188639.1"/>
    </source>
</evidence>
<organism evidence="2 3">
    <name type="scientific">Cytobacillus citreus</name>
    <dbReference type="NCBI Taxonomy" id="2833586"/>
    <lineage>
        <taxon>Bacteria</taxon>
        <taxon>Bacillati</taxon>
        <taxon>Bacillota</taxon>
        <taxon>Bacilli</taxon>
        <taxon>Bacillales</taxon>
        <taxon>Bacillaceae</taxon>
        <taxon>Cytobacillus</taxon>
    </lineage>
</organism>